<reference evidence="2" key="1">
    <citation type="submission" date="2018-06" db="EMBL/GenBank/DDBJ databases">
        <authorList>
            <person name="Li K."/>
        </authorList>
    </citation>
    <scope>NUCLEOTIDE SEQUENCE [LARGE SCALE GENOMIC DNA]</scope>
    <source>
        <strain evidence="2">ZFG47</strain>
        <plasmid evidence="2">unnamed1</plasmid>
    </source>
</reference>
<gene>
    <name evidence="1" type="ORF">DN051_41795</name>
</gene>
<dbReference type="EMBL" id="CP030074">
    <property type="protein sequence ID" value="AWW43149.1"/>
    <property type="molecule type" value="Genomic_DNA"/>
</dbReference>
<organism evidence="1 2">
    <name type="scientific">Streptomyces cadmiisoli</name>
    <dbReference type="NCBI Taxonomy" id="2184053"/>
    <lineage>
        <taxon>Bacteria</taxon>
        <taxon>Bacillati</taxon>
        <taxon>Actinomycetota</taxon>
        <taxon>Actinomycetes</taxon>
        <taxon>Kitasatosporales</taxon>
        <taxon>Streptomycetaceae</taxon>
        <taxon>Streptomyces</taxon>
        <taxon>Streptomyces aurantiacus group</taxon>
    </lineage>
</organism>
<dbReference type="KEGG" id="scad:DN051_41795"/>
<keyword evidence="2" id="KW-1185">Reference proteome</keyword>
<protein>
    <submittedName>
        <fullName evidence="1">Uncharacterized protein</fullName>
    </submittedName>
</protein>
<geneLocation type="plasmid" evidence="1 2">
    <name>unnamed1</name>
</geneLocation>
<accession>A0A2Z4JDF2</accession>
<sequence>MPSARDAVHDGVLRAVDSAIERAWETDRFALEGGLRAALAEETGLPHGDAVRSVFQRYGPVLAGLVVRYTGPGPGRLPDAAVREEAAAALHETVAALMRDLTEVFPWLAGRADPADDYESPAVHESVHEVPHVVLTKGPAAARPVFVEADGGVGARDRSPGSAARRRAQRAERALDGARRTIDDLDWVSVDEWNETQLARLRIDERMAVLWVEDPGRIVVGRDNPAHPFLAELTGVPGAGVHAGSVQRLPDTGALRRTRAVRITGLPTEVTGAVGAEFAVHRFRTSFAPPTRWDRP</sequence>
<dbReference type="AlphaFoldDB" id="A0A2Z4JDF2"/>
<dbReference type="RefSeq" id="WP_112443020.1">
    <property type="nucleotide sequence ID" value="NZ_CP030074.1"/>
</dbReference>
<evidence type="ECO:0000313" key="2">
    <source>
        <dbReference type="Proteomes" id="UP000249616"/>
    </source>
</evidence>
<proteinExistence type="predicted"/>
<keyword evidence="1" id="KW-0614">Plasmid</keyword>
<name>A0A2Z4JDF2_9ACTN</name>
<evidence type="ECO:0000313" key="1">
    <source>
        <dbReference type="EMBL" id="AWW43149.1"/>
    </source>
</evidence>
<dbReference type="Proteomes" id="UP000249616">
    <property type="component" value="Plasmid unnamed1"/>
</dbReference>